<evidence type="ECO:0000256" key="2">
    <source>
        <dbReference type="SAM" id="Phobius"/>
    </source>
</evidence>
<evidence type="ECO:0000256" key="1">
    <source>
        <dbReference type="SAM" id="MobiDB-lite"/>
    </source>
</evidence>
<organism evidence="3 4">
    <name type="scientific">Blastochloris viridis</name>
    <name type="common">Rhodopseudomonas viridis</name>
    <dbReference type="NCBI Taxonomy" id="1079"/>
    <lineage>
        <taxon>Bacteria</taxon>
        <taxon>Pseudomonadati</taxon>
        <taxon>Pseudomonadota</taxon>
        <taxon>Alphaproteobacteria</taxon>
        <taxon>Hyphomicrobiales</taxon>
        <taxon>Blastochloridaceae</taxon>
        <taxon>Blastochloris</taxon>
    </lineage>
</organism>
<protein>
    <submittedName>
        <fullName evidence="3">Structural protein P5</fullName>
    </submittedName>
</protein>
<evidence type="ECO:0000313" key="4">
    <source>
        <dbReference type="Proteomes" id="UP000320948"/>
    </source>
</evidence>
<name>A0A6N4REL2_BLAVI</name>
<keyword evidence="2" id="KW-0472">Membrane</keyword>
<accession>A0A6N4REL2</accession>
<keyword evidence="2" id="KW-0812">Transmembrane</keyword>
<gene>
    <name evidence="3" type="ORF">DI628_03415</name>
</gene>
<feature type="transmembrane region" description="Helical" evidence="2">
    <location>
        <begin position="190"/>
        <end position="209"/>
    </location>
</feature>
<keyword evidence="2" id="KW-1133">Transmembrane helix</keyword>
<sequence length="219" mass="24100">MATTQPRGIRNHNPGNIRKSKDPWQGLAERQTDAAFFVFKSATYGIRALARTLITYQDKYGICTIRGIINRWAPKRENNTAAYIVSVEQETGIAAGEKLDLHRFDQLKPLVEAIIFHENGQQPYTDTEITKALVLAGVEPKQGNLQTSRTVKAGQVATMGTVGAGAIEAVQETLEPATTALLEIAPYLDAAKWILLGVTLTGIAVMLWARIDDRRKGLR</sequence>
<dbReference type="Proteomes" id="UP000320948">
    <property type="component" value="Unassembled WGS sequence"/>
</dbReference>
<dbReference type="AlphaFoldDB" id="A0A6N4REL2"/>
<proteinExistence type="predicted"/>
<evidence type="ECO:0000313" key="3">
    <source>
        <dbReference type="EMBL" id="TKW61689.1"/>
    </source>
</evidence>
<dbReference type="EMBL" id="VAFM01000001">
    <property type="protein sequence ID" value="TKW61689.1"/>
    <property type="molecule type" value="Genomic_DNA"/>
</dbReference>
<comment type="caution">
    <text evidence="3">The sequence shown here is derived from an EMBL/GenBank/DDBJ whole genome shotgun (WGS) entry which is preliminary data.</text>
</comment>
<reference evidence="3 4" key="1">
    <citation type="journal article" date="2017" name="Nat. Commun.">
        <title>In situ click chemistry generation of cyclooxygenase-2 inhibitors.</title>
        <authorList>
            <person name="Bhardwaj A."/>
            <person name="Kaur J."/>
            <person name="Wuest M."/>
            <person name="Wuest F."/>
        </authorList>
    </citation>
    <scope>NUCLEOTIDE SEQUENCE [LARGE SCALE GENOMIC DNA]</scope>
    <source>
        <strain evidence="3">S2_018_000_R2_106</strain>
    </source>
</reference>
<feature type="region of interest" description="Disordered" evidence="1">
    <location>
        <begin position="1"/>
        <end position="24"/>
    </location>
</feature>